<gene>
    <name evidence="8" type="ORF">JW984_04810</name>
</gene>
<dbReference type="Pfam" id="PF03279">
    <property type="entry name" value="Lip_A_acyltrans"/>
    <property type="match status" value="1"/>
</dbReference>
<dbReference type="CDD" id="cd07984">
    <property type="entry name" value="LPLAT_LABLAT-like"/>
    <property type="match status" value="1"/>
</dbReference>
<dbReference type="PANTHER" id="PTHR30606">
    <property type="entry name" value="LIPID A BIOSYNTHESIS LAUROYL ACYLTRANSFERASE"/>
    <property type="match status" value="1"/>
</dbReference>
<dbReference type="GO" id="GO:0005886">
    <property type="term" value="C:plasma membrane"/>
    <property type="evidence" value="ECO:0007669"/>
    <property type="project" value="UniProtKB-SubCell"/>
</dbReference>
<feature type="transmembrane region" description="Helical" evidence="7">
    <location>
        <begin position="20"/>
        <end position="46"/>
    </location>
</feature>
<dbReference type="InterPro" id="IPR004960">
    <property type="entry name" value="LipA_acyltrans"/>
</dbReference>
<comment type="subcellular location">
    <subcellularLocation>
        <location evidence="1">Cell inner membrane</location>
    </subcellularLocation>
</comment>
<evidence type="ECO:0000313" key="8">
    <source>
        <dbReference type="EMBL" id="MBN1572501.1"/>
    </source>
</evidence>
<keyword evidence="5 7" id="KW-0472">Membrane</keyword>
<evidence type="ECO:0000256" key="4">
    <source>
        <dbReference type="ARBA" id="ARBA00022679"/>
    </source>
</evidence>
<keyword evidence="7" id="KW-1133">Transmembrane helix</keyword>
<dbReference type="PANTHER" id="PTHR30606:SF10">
    <property type="entry name" value="PHOSPHATIDYLINOSITOL MANNOSIDE ACYLTRANSFERASE"/>
    <property type="match status" value="1"/>
</dbReference>
<dbReference type="GO" id="GO:0016746">
    <property type="term" value="F:acyltransferase activity"/>
    <property type="evidence" value="ECO:0007669"/>
    <property type="project" value="UniProtKB-KW"/>
</dbReference>
<organism evidence="8 9">
    <name type="scientific">Candidatus Zymogenus saltonus</name>
    <dbReference type="NCBI Taxonomy" id="2844893"/>
    <lineage>
        <taxon>Bacteria</taxon>
        <taxon>Deltaproteobacteria</taxon>
        <taxon>Candidatus Zymogenia</taxon>
        <taxon>Candidatus Zymogeniales</taxon>
        <taxon>Candidatus Zymogenaceae</taxon>
        <taxon>Candidatus Zymogenus</taxon>
    </lineage>
</organism>
<sequence>MRKGYPEAMAFIFMVEVMPILPLWLIRFVSYLLFAVAYPFVIIFGLNRRFVRNINAALGNERSKREIAAIARQAVYIQIIGVMEVTHYFHPKRREELLENVKVIGIEKVAEARSGGMGAIGLTAHLGNFQLMGVRLGAEKDLNFWFLVKDPRVTALTNAWYRYMDKIDLNRLNFTERTDVAKIVINRLNQSAFVMMVADEHKRRGIKADFFGKETRMAAGPAVISLRTGAKLLPMFIVREKKSRYTLYIEDPIDFTPTGDREGDVEALTQLRTEVLERYVRKYPGQWLWLHSHWKRG</sequence>
<keyword evidence="6 8" id="KW-0012">Acyltransferase</keyword>
<name>A0A9D8KF08_9DELT</name>
<keyword evidence="2" id="KW-1003">Cell membrane</keyword>
<dbReference type="AlphaFoldDB" id="A0A9D8KF08"/>
<proteinExistence type="predicted"/>
<dbReference type="Proteomes" id="UP000809273">
    <property type="component" value="Unassembled WGS sequence"/>
</dbReference>
<keyword evidence="7" id="KW-0812">Transmembrane</keyword>
<keyword evidence="3" id="KW-0997">Cell inner membrane</keyword>
<evidence type="ECO:0000256" key="1">
    <source>
        <dbReference type="ARBA" id="ARBA00004533"/>
    </source>
</evidence>
<evidence type="ECO:0000256" key="3">
    <source>
        <dbReference type="ARBA" id="ARBA00022519"/>
    </source>
</evidence>
<keyword evidence="4" id="KW-0808">Transferase</keyword>
<evidence type="ECO:0000256" key="7">
    <source>
        <dbReference type="SAM" id="Phobius"/>
    </source>
</evidence>
<reference evidence="8" key="1">
    <citation type="journal article" date="2021" name="Environ. Microbiol.">
        <title>Genomic characterization of three novel Desulfobacterota classes expand the metabolic and phylogenetic diversity of the phylum.</title>
        <authorList>
            <person name="Murphy C.L."/>
            <person name="Biggerstaff J."/>
            <person name="Eichhorn A."/>
            <person name="Ewing E."/>
            <person name="Shahan R."/>
            <person name="Soriano D."/>
            <person name="Stewart S."/>
            <person name="VanMol K."/>
            <person name="Walker R."/>
            <person name="Walters P."/>
            <person name="Elshahed M.S."/>
            <person name="Youssef N.H."/>
        </authorList>
    </citation>
    <scope>NUCLEOTIDE SEQUENCE</scope>
    <source>
        <strain evidence="8">Zod_Metabat.24</strain>
    </source>
</reference>
<reference evidence="8" key="2">
    <citation type="submission" date="2021-01" db="EMBL/GenBank/DDBJ databases">
        <authorList>
            <person name="Hahn C.R."/>
            <person name="Youssef N.H."/>
            <person name="Elshahed M."/>
        </authorList>
    </citation>
    <scope>NUCLEOTIDE SEQUENCE</scope>
    <source>
        <strain evidence="8">Zod_Metabat.24</strain>
    </source>
</reference>
<evidence type="ECO:0000256" key="5">
    <source>
        <dbReference type="ARBA" id="ARBA00023136"/>
    </source>
</evidence>
<dbReference type="EMBL" id="JAFGIX010000023">
    <property type="protein sequence ID" value="MBN1572501.1"/>
    <property type="molecule type" value="Genomic_DNA"/>
</dbReference>
<dbReference type="GO" id="GO:0009247">
    <property type="term" value="P:glycolipid biosynthetic process"/>
    <property type="evidence" value="ECO:0007669"/>
    <property type="project" value="UniProtKB-ARBA"/>
</dbReference>
<accession>A0A9D8KF08</accession>
<evidence type="ECO:0000256" key="2">
    <source>
        <dbReference type="ARBA" id="ARBA00022475"/>
    </source>
</evidence>
<evidence type="ECO:0000313" key="9">
    <source>
        <dbReference type="Proteomes" id="UP000809273"/>
    </source>
</evidence>
<comment type="caution">
    <text evidence="8">The sequence shown here is derived from an EMBL/GenBank/DDBJ whole genome shotgun (WGS) entry which is preliminary data.</text>
</comment>
<evidence type="ECO:0000256" key="6">
    <source>
        <dbReference type="ARBA" id="ARBA00023315"/>
    </source>
</evidence>
<protein>
    <submittedName>
        <fullName evidence="8">Lysophospholipid acyltransferase family protein</fullName>
    </submittedName>
</protein>